<dbReference type="SUPFAM" id="SSF81383">
    <property type="entry name" value="F-box domain"/>
    <property type="match status" value="1"/>
</dbReference>
<dbReference type="OrthoDB" id="9994419at2759"/>
<dbReference type="Gene3D" id="1.20.1280.50">
    <property type="match status" value="1"/>
</dbReference>
<dbReference type="InterPro" id="IPR001810">
    <property type="entry name" value="F-box_dom"/>
</dbReference>
<evidence type="ECO:0000313" key="2">
    <source>
        <dbReference type="EMBL" id="KAF9786180.1"/>
    </source>
</evidence>
<dbReference type="Pfam" id="PF12937">
    <property type="entry name" value="F-box-like"/>
    <property type="match status" value="1"/>
</dbReference>
<evidence type="ECO:0000313" key="3">
    <source>
        <dbReference type="Proteomes" id="UP000736335"/>
    </source>
</evidence>
<feature type="non-terminal residue" evidence="2">
    <location>
        <position position="214"/>
    </location>
</feature>
<feature type="domain" description="F-box" evidence="1">
    <location>
        <begin position="97"/>
        <end position="136"/>
    </location>
</feature>
<dbReference type="InterPro" id="IPR036047">
    <property type="entry name" value="F-box-like_dom_sf"/>
</dbReference>
<sequence>MVLRLIITPPPTASSRLTFPSSHHSTTGKIRHNCTLPSKNSRSQQHLWKGTHMSSLTANRSILSQLWYRTKAKIKFLFSSGATKAFRTTIVRPSPFGKLPREIVEEILSYFICDIRNLLACSLTCRSWYLATVSHLHYSLTTDESPYASEDKDYHWPGPLEKMYDFGLLRLVKRFRIRHSYGGRRFTPEDLGGRNLYYFSALENLQELGIDNLQ</sequence>
<organism evidence="2 3">
    <name type="scientific">Thelephora terrestris</name>
    <dbReference type="NCBI Taxonomy" id="56493"/>
    <lineage>
        <taxon>Eukaryota</taxon>
        <taxon>Fungi</taxon>
        <taxon>Dikarya</taxon>
        <taxon>Basidiomycota</taxon>
        <taxon>Agaricomycotina</taxon>
        <taxon>Agaricomycetes</taxon>
        <taxon>Thelephorales</taxon>
        <taxon>Thelephoraceae</taxon>
        <taxon>Thelephora</taxon>
    </lineage>
</organism>
<comment type="caution">
    <text evidence="2">The sequence shown here is derived from an EMBL/GenBank/DDBJ whole genome shotgun (WGS) entry which is preliminary data.</text>
</comment>
<dbReference type="CDD" id="cd09917">
    <property type="entry name" value="F-box_SF"/>
    <property type="match status" value="1"/>
</dbReference>
<keyword evidence="3" id="KW-1185">Reference proteome</keyword>
<dbReference type="EMBL" id="WIUZ02000006">
    <property type="protein sequence ID" value="KAF9786180.1"/>
    <property type="molecule type" value="Genomic_DNA"/>
</dbReference>
<dbReference type="Proteomes" id="UP000736335">
    <property type="component" value="Unassembled WGS sequence"/>
</dbReference>
<accession>A0A9P6HGB8</accession>
<reference evidence="2" key="2">
    <citation type="submission" date="2020-11" db="EMBL/GenBank/DDBJ databases">
        <authorList>
            <consortium name="DOE Joint Genome Institute"/>
            <person name="Kuo A."/>
            <person name="Miyauchi S."/>
            <person name="Kiss E."/>
            <person name="Drula E."/>
            <person name="Kohler A."/>
            <person name="Sanchez-Garcia M."/>
            <person name="Andreopoulos B."/>
            <person name="Barry K.W."/>
            <person name="Bonito G."/>
            <person name="Buee M."/>
            <person name="Carver A."/>
            <person name="Chen C."/>
            <person name="Cichocki N."/>
            <person name="Clum A."/>
            <person name="Culley D."/>
            <person name="Crous P.W."/>
            <person name="Fauchery L."/>
            <person name="Girlanda M."/>
            <person name="Hayes R."/>
            <person name="Keri Z."/>
            <person name="Labutti K."/>
            <person name="Lipzen A."/>
            <person name="Lombard V."/>
            <person name="Magnuson J."/>
            <person name="Maillard F."/>
            <person name="Morin E."/>
            <person name="Murat C."/>
            <person name="Nolan M."/>
            <person name="Ohm R."/>
            <person name="Pangilinan J."/>
            <person name="Pereira M."/>
            <person name="Perotto S."/>
            <person name="Peter M."/>
            <person name="Riley R."/>
            <person name="Sitrit Y."/>
            <person name="Stielow B."/>
            <person name="Szollosi G."/>
            <person name="Zifcakova L."/>
            <person name="Stursova M."/>
            <person name="Spatafora J.W."/>
            <person name="Tedersoo L."/>
            <person name="Vaario L.-M."/>
            <person name="Yamada A."/>
            <person name="Yan M."/>
            <person name="Wang P."/>
            <person name="Xu J."/>
            <person name="Bruns T."/>
            <person name="Baldrian P."/>
            <person name="Vilgalys R."/>
            <person name="Henrissat B."/>
            <person name="Grigoriev I.V."/>
            <person name="Hibbett D."/>
            <person name="Nagy L.G."/>
            <person name="Martin F.M."/>
        </authorList>
    </citation>
    <scope>NUCLEOTIDE SEQUENCE</scope>
    <source>
        <strain evidence="2">UH-Tt-Lm1</strain>
    </source>
</reference>
<protein>
    <recommendedName>
        <fullName evidence="1">F-box domain-containing protein</fullName>
    </recommendedName>
</protein>
<dbReference type="AlphaFoldDB" id="A0A9P6HGB8"/>
<name>A0A9P6HGB8_9AGAM</name>
<proteinExistence type="predicted"/>
<evidence type="ECO:0000259" key="1">
    <source>
        <dbReference type="Pfam" id="PF12937"/>
    </source>
</evidence>
<reference evidence="2" key="1">
    <citation type="journal article" date="2020" name="Nat. Commun.">
        <title>Large-scale genome sequencing of mycorrhizal fungi provides insights into the early evolution of symbiotic traits.</title>
        <authorList>
            <person name="Miyauchi S."/>
            <person name="Kiss E."/>
            <person name="Kuo A."/>
            <person name="Drula E."/>
            <person name="Kohler A."/>
            <person name="Sanchez-Garcia M."/>
            <person name="Morin E."/>
            <person name="Andreopoulos B."/>
            <person name="Barry K.W."/>
            <person name="Bonito G."/>
            <person name="Buee M."/>
            <person name="Carver A."/>
            <person name="Chen C."/>
            <person name="Cichocki N."/>
            <person name="Clum A."/>
            <person name="Culley D."/>
            <person name="Crous P.W."/>
            <person name="Fauchery L."/>
            <person name="Girlanda M."/>
            <person name="Hayes R.D."/>
            <person name="Keri Z."/>
            <person name="LaButti K."/>
            <person name="Lipzen A."/>
            <person name="Lombard V."/>
            <person name="Magnuson J."/>
            <person name="Maillard F."/>
            <person name="Murat C."/>
            <person name="Nolan M."/>
            <person name="Ohm R.A."/>
            <person name="Pangilinan J."/>
            <person name="Pereira M.F."/>
            <person name="Perotto S."/>
            <person name="Peter M."/>
            <person name="Pfister S."/>
            <person name="Riley R."/>
            <person name="Sitrit Y."/>
            <person name="Stielow J.B."/>
            <person name="Szollosi G."/>
            <person name="Zifcakova L."/>
            <person name="Stursova M."/>
            <person name="Spatafora J.W."/>
            <person name="Tedersoo L."/>
            <person name="Vaario L.M."/>
            <person name="Yamada A."/>
            <person name="Yan M."/>
            <person name="Wang P."/>
            <person name="Xu J."/>
            <person name="Bruns T."/>
            <person name="Baldrian P."/>
            <person name="Vilgalys R."/>
            <person name="Dunand C."/>
            <person name="Henrissat B."/>
            <person name="Grigoriev I.V."/>
            <person name="Hibbett D."/>
            <person name="Nagy L.G."/>
            <person name="Martin F.M."/>
        </authorList>
    </citation>
    <scope>NUCLEOTIDE SEQUENCE</scope>
    <source>
        <strain evidence="2">UH-Tt-Lm1</strain>
    </source>
</reference>
<gene>
    <name evidence="2" type="ORF">BJ322DRAFT_1058340</name>
</gene>